<dbReference type="AlphaFoldDB" id="A0A6J7GS09"/>
<evidence type="ECO:0000256" key="1">
    <source>
        <dbReference type="SAM" id="MobiDB-lite"/>
    </source>
</evidence>
<accession>A0A6J7GS09</accession>
<protein>
    <submittedName>
        <fullName evidence="2">Unannotated protein</fullName>
    </submittedName>
</protein>
<sequence length="32" mass="2984">MTDAPAPTTPTEHGGGRPSVPAAAVAPTTPAG</sequence>
<feature type="compositionally biased region" description="Low complexity" evidence="1">
    <location>
        <begin position="20"/>
        <end position="32"/>
    </location>
</feature>
<organism evidence="2">
    <name type="scientific">freshwater metagenome</name>
    <dbReference type="NCBI Taxonomy" id="449393"/>
    <lineage>
        <taxon>unclassified sequences</taxon>
        <taxon>metagenomes</taxon>
        <taxon>ecological metagenomes</taxon>
    </lineage>
</organism>
<feature type="region of interest" description="Disordered" evidence="1">
    <location>
        <begin position="1"/>
        <end position="32"/>
    </location>
</feature>
<proteinExistence type="predicted"/>
<evidence type="ECO:0000313" key="2">
    <source>
        <dbReference type="EMBL" id="CAB4911247.1"/>
    </source>
</evidence>
<dbReference type="EMBL" id="CAFBMK010000058">
    <property type="protein sequence ID" value="CAB4911247.1"/>
    <property type="molecule type" value="Genomic_DNA"/>
</dbReference>
<name>A0A6J7GS09_9ZZZZ</name>
<reference evidence="2" key="1">
    <citation type="submission" date="2020-05" db="EMBL/GenBank/DDBJ databases">
        <authorList>
            <person name="Chiriac C."/>
            <person name="Salcher M."/>
            <person name="Ghai R."/>
            <person name="Kavagutti S V."/>
        </authorList>
    </citation>
    <scope>NUCLEOTIDE SEQUENCE</scope>
</reference>
<gene>
    <name evidence="2" type="ORF">UFOPK3564_01258</name>
</gene>